<dbReference type="Proteomes" id="UP000824264">
    <property type="component" value="Unassembled WGS sequence"/>
</dbReference>
<proteinExistence type="predicted"/>
<organism evidence="2 3">
    <name type="scientific">Candidatus Bilophila faecipullorum</name>
    <dbReference type="NCBI Taxonomy" id="2838482"/>
    <lineage>
        <taxon>Bacteria</taxon>
        <taxon>Pseudomonadati</taxon>
        <taxon>Thermodesulfobacteriota</taxon>
        <taxon>Desulfovibrionia</taxon>
        <taxon>Desulfovibrionales</taxon>
        <taxon>Desulfovibrionaceae</taxon>
        <taxon>Bilophila</taxon>
    </lineage>
</organism>
<reference evidence="2" key="2">
    <citation type="submission" date="2021-04" db="EMBL/GenBank/DDBJ databases">
        <authorList>
            <person name="Gilroy R."/>
        </authorList>
    </citation>
    <scope>NUCLEOTIDE SEQUENCE</scope>
    <source>
        <strain evidence="2">ChiSxjej5B17-1746</strain>
    </source>
</reference>
<dbReference type="InterPro" id="IPR036197">
    <property type="entry name" value="NarG-like_sf"/>
</dbReference>
<keyword evidence="1" id="KW-0812">Transmembrane</keyword>
<sequence>MNALYNFAVGPLAWIAFTVFIGGTIWRLWSLWRLARQRDASALAYMNWKDSLTSILRWSLPFSTCGWRENPLLTVASFVLHIGILLSVLFYSAHNVMWDYNFGFSLPSLPDGFMDAVTLAAILACLVLGWRRLAVPASSHVTRQADWLSLLLVLCVLLTGFASAHGFGSESFMALLHVLFGEAILVCLPFTRLSHAFLIPFTRAYMGSESIGVRRTCDW</sequence>
<feature type="transmembrane region" description="Helical" evidence="1">
    <location>
        <begin position="145"/>
        <end position="166"/>
    </location>
</feature>
<feature type="transmembrane region" description="Helical" evidence="1">
    <location>
        <begin position="172"/>
        <end position="191"/>
    </location>
</feature>
<name>A0A9D1QZ80_9BACT</name>
<comment type="caution">
    <text evidence="2">The sequence shown here is derived from an EMBL/GenBank/DDBJ whole genome shotgun (WGS) entry which is preliminary data.</text>
</comment>
<protein>
    <submittedName>
        <fullName evidence="2">Respiratory nitrate reductase subunit gamma</fullName>
    </submittedName>
</protein>
<dbReference type="Gene3D" id="1.20.950.20">
    <property type="entry name" value="Transmembrane di-heme cytochromes, Chain C"/>
    <property type="match status" value="1"/>
</dbReference>
<keyword evidence="1" id="KW-0472">Membrane</keyword>
<reference evidence="2" key="1">
    <citation type="journal article" date="2021" name="PeerJ">
        <title>Extensive microbial diversity within the chicken gut microbiome revealed by metagenomics and culture.</title>
        <authorList>
            <person name="Gilroy R."/>
            <person name="Ravi A."/>
            <person name="Getino M."/>
            <person name="Pursley I."/>
            <person name="Horton D.L."/>
            <person name="Alikhan N.F."/>
            <person name="Baker D."/>
            <person name="Gharbi K."/>
            <person name="Hall N."/>
            <person name="Watson M."/>
            <person name="Adriaenssens E.M."/>
            <person name="Foster-Nyarko E."/>
            <person name="Jarju S."/>
            <person name="Secka A."/>
            <person name="Antonio M."/>
            <person name="Oren A."/>
            <person name="Chaudhuri R.R."/>
            <person name="La Ragione R."/>
            <person name="Hildebrand F."/>
            <person name="Pallen M.J."/>
        </authorList>
    </citation>
    <scope>NUCLEOTIDE SEQUENCE</scope>
    <source>
        <strain evidence="2">ChiSxjej5B17-1746</strain>
    </source>
</reference>
<gene>
    <name evidence="2" type="ORF">H9874_04220</name>
</gene>
<dbReference type="NCBIfam" id="NF045723">
    <property type="entry name" value="memb_anch_TmcC"/>
    <property type="match status" value="1"/>
</dbReference>
<evidence type="ECO:0000313" key="2">
    <source>
        <dbReference type="EMBL" id="HIW78334.1"/>
    </source>
</evidence>
<evidence type="ECO:0000256" key="1">
    <source>
        <dbReference type="SAM" id="Phobius"/>
    </source>
</evidence>
<feature type="transmembrane region" description="Helical" evidence="1">
    <location>
        <begin position="113"/>
        <end position="133"/>
    </location>
</feature>
<dbReference type="AlphaFoldDB" id="A0A9D1QZ80"/>
<keyword evidence="1" id="KW-1133">Transmembrane helix</keyword>
<evidence type="ECO:0000313" key="3">
    <source>
        <dbReference type="Proteomes" id="UP000824264"/>
    </source>
</evidence>
<dbReference type="SUPFAM" id="SSF103501">
    <property type="entry name" value="Respiratory nitrate reductase 1 gamma chain"/>
    <property type="match status" value="1"/>
</dbReference>
<dbReference type="EMBL" id="DXGI01000149">
    <property type="protein sequence ID" value="HIW78334.1"/>
    <property type="molecule type" value="Genomic_DNA"/>
</dbReference>
<feature type="transmembrane region" description="Helical" evidence="1">
    <location>
        <begin position="12"/>
        <end position="29"/>
    </location>
</feature>
<accession>A0A9D1QZ80</accession>
<feature type="transmembrane region" description="Helical" evidence="1">
    <location>
        <begin position="72"/>
        <end position="93"/>
    </location>
</feature>